<name>A0AA36DB24_9BILA</name>
<dbReference type="EMBL" id="CATQJA010002665">
    <property type="protein sequence ID" value="CAJ0582990.1"/>
    <property type="molecule type" value="Genomic_DNA"/>
</dbReference>
<keyword evidence="3" id="KW-1185">Reference proteome</keyword>
<sequence length="170" mass="19433">MGWDPETSTHLERSQSLDTDLEALVVDRRRLMFQYSNALLAIKSYAAPTIPEQVVGMNYAICKRDVQQLQSMVDDFLMRHPVPTPEYTVDGLRAGNVYLRSRIEVAAHIVRLRRELFEQIGLLQGSSNDTGGVQHRLNASHRSFDYGHDDEDDDHRGPSIKRARSSDMEY</sequence>
<proteinExistence type="predicted"/>
<accession>A0AA36DB24</accession>
<protein>
    <submittedName>
        <fullName evidence="2">Uncharacterized protein</fullName>
    </submittedName>
</protein>
<dbReference type="AlphaFoldDB" id="A0AA36DB24"/>
<feature type="region of interest" description="Disordered" evidence="1">
    <location>
        <begin position="143"/>
        <end position="170"/>
    </location>
</feature>
<evidence type="ECO:0000256" key="1">
    <source>
        <dbReference type="SAM" id="MobiDB-lite"/>
    </source>
</evidence>
<evidence type="ECO:0000313" key="2">
    <source>
        <dbReference type="EMBL" id="CAJ0582990.1"/>
    </source>
</evidence>
<feature type="non-terminal residue" evidence="2">
    <location>
        <position position="1"/>
    </location>
</feature>
<organism evidence="2 3">
    <name type="scientific">Mesorhabditis spiculigera</name>
    <dbReference type="NCBI Taxonomy" id="96644"/>
    <lineage>
        <taxon>Eukaryota</taxon>
        <taxon>Metazoa</taxon>
        <taxon>Ecdysozoa</taxon>
        <taxon>Nematoda</taxon>
        <taxon>Chromadorea</taxon>
        <taxon>Rhabditida</taxon>
        <taxon>Rhabditina</taxon>
        <taxon>Rhabditomorpha</taxon>
        <taxon>Rhabditoidea</taxon>
        <taxon>Rhabditidae</taxon>
        <taxon>Mesorhabditinae</taxon>
        <taxon>Mesorhabditis</taxon>
    </lineage>
</organism>
<reference evidence="2" key="1">
    <citation type="submission" date="2023-06" db="EMBL/GenBank/DDBJ databases">
        <authorList>
            <person name="Delattre M."/>
        </authorList>
    </citation>
    <scope>NUCLEOTIDE SEQUENCE</scope>
    <source>
        <strain evidence="2">AF72</strain>
    </source>
</reference>
<gene>
    <name evidence="2" type="ORF">MSPICULIGERA_LOCUS21110</name>
</gene>
<comment type="caution">
    <text evidence="2">The sequence shown here is derived from an EMBL/GenBank/DDBJ whole genome shotgun (WGS) entry which is preliminary data.</text>
</comment>
<evidence type="ECO:0000313" key="3">
    <source>
        <dbReference type="Proteomes" id="UP001177023"/>
    </source>
</evidence>
<dbReference type="Proteomes" id="UP001177023">
    <property type="component" value="Unassembled WGS sequence"/>
</dbReference>